<keyword evidence="3 9" id="KW-0479">Metal-binding</keyword>
<feature type="active site" evidence="8">
    <location>
        <position position="410"/>
    </location>
</feature>
<feature type="region of interest" description="Disordered" evidence="10">
    <location>
        <begin position="1"/>
        <end position="22"/>
    </location>
</feature>
<keyword evidence="11" id="KW-0812">Transmembrane</keyword>
<evidence type="ECO:0000256" key="4">
    <source>
        <dbReference type="ARBA" id="ARBA00022801"/>
    </source>
</evidence>
<dbReference type="EMBL" id="MNPL01007865">
    <property type="protein sequence ID" value="OQR74517.1"/>
    <property type="molecule type" value="Genomic_DNA"/>
</dbReference>
<feature type="transmembrane region" description="Helical" evidence="11">
    <location>
        <begin position="227"/>
        <end position="249"/>
    </location>
</feature>
<evidence type="ECO:0000259" key="12">
    <source>
        <dbReference type="Pfam" id="PF01435"/>
    </source>
</evidence>
<keyword evidence="4" id="KW-0378">Hydrolase</keyword>
<keyword evidence="11" id="KW-0472">Membrane</keyword>
<comment type="cofactor">
    <cofactor evidence="9">
        <name>Zn(2+)</name>
        <dbReference type="ChEBI" id="CHEBI:29105"/>
    </cofactor>
    <text evidence="9">Binds 1 zinc ion per subunit.</text>
</comment>
<keyword evidence="6" id="KW-0482">Metalloprotease</keyword>
<evidence type="ECO:0000256" key="11">
    <source>
        <dbReference type="SAM" id="Phobius"/>
    </source>
</evidence>
<comment type="caution">
    <text evidence="14">The sequence shown here is derived from an EMBL/GenBank/DDBJ whole genome shotgun (WGS) entry which is preliminary data.</text>
</comment>
<dbReference type="EC" id="3.4.24.84" evidence="1"/>
<proteinExistence type="predicted"/>
<evidence type="ECO:0000313" key="15">
    <source>
        <dbReference type="Proteomes" id="UP000192247"/>
    </source>
</evidence>
<dbReference type="InParanoid" id="A0A1V9XLZ9"/>
<evidence type="ECO:0000256" key="7">
    <source>
        <dbReference type="ARBA" id="ARBA00044456"/>
    </source>
</evidence>
<feature type="binding site" evidence="9">
    <location>
        <position position="409"/>
    </location>
    <ligand>
        <name>Zn(2+)</name>
        <dbReference type="ChEBI" id="CHEBI:29105"/>
        <note>catalytic</note>
    </ligand>
</feature>
<feature type="compositionally biased region" description="Basic and acidic residues" evidence="10">
    <location>
        <begin position="626"/>
        <end position="637"/>
    </location>
</feature>
<dbReference type="GO" id="GO:0046872">
    <property type="term" value="F:metal ion binding"/>
    <property type="evidence" value="ECO:0007669"/>
    <property type="project" value="UniProtKB-KW"/>
</dbReference>
<evidence type="ECO:0000256" key="3">
    <source>
        <dbReference type="ARBA" id="ARBA00022723"/>
    </source>
</evidence>
<comment type="catalytic activity">
    <reaction evidence="7">
        <text>Hydrolyzes the peptide bond -P2-(S-farnesyl or geranylgeranyl)C-P1'-P2'-P3'-COOH where P1' and P2' are amino acids with aliphatic side chains and P3' is any C-terminal residue.</text>
        <dbReference type="EC" id="3.4.24.84"/>
    </reaction>
</comment>
<feature type="region of interest" description="Disordered" evidence="10">
    <location>
        <begin position="558"/>
        <end position="637"/>
    </location>
</feature>
<evidence type="ECO:0000256" key="10">
    <source>
        <dbReference type="SAM" id="MobiDB-lite"/>
    </source>
</evidence>
<dbReference type="PANTHER" id="PTHR10120">
    <property type="entry name" value="CAAX PRENYL PROTEASE 1"/>
    <property type="match status" value="1"/>
</dbReference>
<dbReference type="InterPro" id="IPR027057">
    <property type="entry name" value="CAXX_Prtase_1"/>
</dbReference>
<keyword evidence="15" id="KW-1185">Reference proteome</keyword>
<feature type="domain" description="Peptidase M48" evidence="12">
    <location>
        <begin position="254"/>
        <end position="312"/>
    </location>
</feature>
<dbReference type="GO" id="GO:0071586">
    <property type="term" value="P:CAAX-box protein processing"/>
    <property type="evidence" value="ECO:0007669"/>
    <property type="project" value="InterPro"/>
</dbReference>
<dbReference type="AlphaFoldDB" id="A0A1V9XLZ9"/>
<feature type="binding site" evidence="9">
    <location>
        <position position="489"/>
    </location>
    <ligand>
        <name>Zn(2+)</name>
        <dbReference type="ChEBI" id="CHEBI:29105"/>
        <note>catalytic</note>
    </ligand>
</feature>
<keyword evidence="11" id="KW-1133">Transmembrane helix</keyword>
<evidence type="ECO:0000259" key="13">
    <source>
        <dbReference type="Pfam" id="PF16491"/>
    </source>
</evidence>
<sequence>MARCGRPPGRSSTPGSARRHESVTMPSIPVFMPEEHFIGNLSASQIYYLTIGYLWISFLWQTYLLMRQYKVLRNNPVMPLKLKRILDPTYYSKSRAYRLDRVWFAIVQSTLTHFYTICVLHFEITPKLWAHITNFVGGQGFKDAELLVSVAFVSLLLLISGLAALPWDIYATFFIQIKHGITKQSVTCYIREAVKGLFLNQLTTLPMSFGLLYLVKRIGQMSFLYFWMARCILSILRETFYMTLIAPYFQKLYPLPNNRLRSAVESLSTSIGFPLKELYVFEVSQYTTISNAHIAGVFKGKSIILFDTLLKHETVPYDDMPRPKVRFLSLTAIFVSPNLFVREFCCYDESFYNLCRLRSSFLQNPEKKKPLAGSRVQFSRGPKDDSCRTRTTYSRRRFPDEDVLAIVCHEIGHWKMSHIPKLFLISEIDNLLNHLLVGYLYQKPIIFRAFGFYRATPTLIGVVLSAGLLIMPYNAIANFIRTWYKRHCEIQADQFVHRLQQGPFMEKAVITMNMDSLSFPLYDPIYNAWHNSHPPLPQRIEILRGDYNGTSGLSTCHLQTPSPSPLVSRHSRESKAGVPSSASTTKSVMRRSLSMRSSKGGPTMGAKARTANKGLTRSVKSPSPAKSEESKTDDGKK</sequence>
<dbReference type="Pfam" id="PF01435">
    <property type="entry name" value="Peptidase_M48"/>
    <property type="match status" value="2"/>
</dbReference>
<evidence type="ECO:0000256" key="1">
    <source>
        <dbReference type="ARBA" id="ARBA00012336"/>
    </source>
</evidence>
<reference evidence="14 15" key="1">
    <citation type="journal article" date="2017" name="Gigascience">
        <title>Draft genome of the honey bee ectoparasitic mite, Tropilaelaps mercedesae, is shaped by the parasitic life history.</title>
        <authorList>
            <person name="Dong X."/>
            <person name="Armstrong S.D."/>
            <person name="Xia D."/>
            <person name="Makepeace B.L."/>
            <person name="Darby A.C."/>
            <person name="Kadowaki T."/>
        </authorList>
    </citation>
    <scope>NUCLEOTIDE SEQUENCE [LARGE SCALE GENOMIC DNA]</scope>
    <source>
        <strain evidence="14">Wuxi-XJTLU</strain>
    </source>
</reference>
<feature type="active site" description="Proton donor" evidence="8">
    <location>
        <position position="493"/>
    </location>
</feature>
<evidence type="ECO:0000313" key="14">
    <source>
        <dbReference type="EMBL" id="OQR74517.1"/>
    </source>
</evidence>
<dbReference type="Proteomes" id="UP000192247">
    <property type="component" value="Unassembled WGS sequence"/>
</dbReference>
<dbReference type="CDD" id="cd07343">
    <property type="entry name" value="M48A_Zmpste24p_like"/>
    <property type="match status" value="1"/>
</dbReference>
<dbReference type="OrthoDB" id="360839at2759"/>
<dbReference type="STRING" id="418985.A0A1V9XLZ9"/>
<evidence type="ECO:0000256" key="5">
    <source>
        <dbReference type="ARBA" id="ARBA00022833"/>
    </source>
</evidence>
<feature type="transmembrane region" description="Helical" evidence="11">
    <location>
        <begin position="146"/>
        <end position="175"/>
    </location>
</feature>
<evidence type="ECO:0000256" key="9">
    <source>
        <dbReference type="PIRSR" id="PIRSR627057-2"/>
    </source>
</evidence>
<evidence type="ECO:0000256" key="6">
    <source>
        <dbReference type="ARBA" id="ARBA00023049"/>
    </source>
</evidence>
<dbReference type="Gene3D" id="3.30.2010.10">
    <property type="entry name" value="Metalloproteases ('zincins'), catalytic domain"/>
    <property type="match status" value="1"/>
</dbReference>
<feature type="transmembrane region" description="Helical" evidence="11">
    <location>
        <begin position="453"/>
        <end position="476"/>
    </location>
</feature>
<name>A0A1V9XLZ9_9ACAR</name>
<protein>
    <recommendedName>
        <fullName evidence="1">Ste24 endopeptidase</fullName>
        <ecNumber evidence="1">3.4.24.84</ecNumber>
    </recommendedName>
</protein>
<dbReference type="GO" id="GO:0004222">
    <property type="term" value="F:metalloendopeptidase activity"/>
    <property type="evidence" value="ECO:0007669"/>
    <property type="project" value="InterPro"/>
</dbReference>
<feature type="domain" description="CAAX prenyl protease 1 N-terminal" evidence="13">
    <location>
        <begin position="68"/>
        <end position="251"/>
    </location>
</feature>
<dbReference type="Pfam" id="PF16491">
    <property type="entry name" value="Peptidase_M48_N"/>
    <property type="match status" value="1"/>
</dbReference>
<accession>A0A1V9XLZ9</accession>
<dbReference type="InterPro" id="IPR032456">
    <property type="entry name" value="Peptidase_M48_N"/>
</dbReference>
<feature type="domain" description="Peptidase M48" evidence="12">
    <location>
        <begin position="400"/>
        <end position="544"/>
    </location>
</feature>
<feature type="transmembrane region" description="Helical" evidence="11">
    <location>
        <begin position="46"/>
        <end position="66"/>
    </location>
</feature>
<feature type="binding site" evidence="9">
    <location>
        <position position="413"/>
    </location>
    <ligand>
        <name>Zn(2+)</name>
        <dbReference type="ChEBI" id="CHEBI:29105"/>
        <note>catalytic</note>
    </ligand>
</feature>
<evidence type="ECO:0000256" key="2">
    <source>
        <dbReference type="ARBA" id="ARBA00022670"/>
    </source>
</evidence>
<feature type="transmembrane region" description="Helical" evidence="11">
    <location>
        <begin position="102"/>
        <end position="122"/>
    </location>
</feature>
<gene>
    <name evidence="14" type="ORF">BIW11_09014</name>
</gene>
<evidence type="ECO:0000256" key="8">
    <source>
        <dbReference type="PIRSR" id="PIRSR627057-1"/>
    </source>
</evidence>
<keyword evidence="2 14" id="KW-0645">Protease</keyword>
<dbReference type="InterPro" id="IPR001915">
    <property type="entry name" value="Peptidase_M48"/>
</dbReference>
<organism evidence="14 15">
    <name type="scientific">Tropilaelaps mercedesae</name>
    <dbReference type="NCBI Taxonomy" id="418985"/>
    <lineage>
        <taxon>Eukaryota</taxon>
        <taxon>Metazoa</taxon>
        <taxon>Ecdysozoa</taxon>
        <taxon>Arthropoda</taxon>
        <taxon>Chelicerata</taxon>
        <taxon>Arachnida</taxon>
        <taxon>Acari</taxon>
        <taxon>Parasitiformes</taxon>
        <taxon>Mesostigmata</taxon>
        <taxon>Gamasina</taxon>
        <taxon>Dermanyssoidea</taxon>
        <taxon>Laelapidae</taxon>
        <taxon>Tropilaelaps</taxon>
    </lineage>
</organism>
<keyword evidence="5 9" id="KW-0862">Zinc</keyword>